<protein>
    <recommendedName>
        <fullName evidence="1">Mitochondrial import inner membrane translocase subunit TIM50</fullName>
    </recommendedName>
</protein>
<keyword evidence="1" id="KW-0496">Mitochondrion</keyword>
<evidence type="ECO:0000313" key="5">
    <source>
        <dbReference type="Proteomes" id="UP000069940"/>
    </source>
</evidence>
<dbReference type="Proteomes" id="UP000069940">
    <property type="component" value="Unassembled WGS sequence"/>
</dbReference>
<feature type="region of interest" description="Disordered" evidence="2">
    <location>
        <begin position="109"/>
        <end position="129"/>
    </location>
</feature>
<reference evidence="5" key="1">
    <citation type="journal article" date="2015" name="Proc. Natl. Acad. Sci. U.S.A.">
        <title>Genome sequence of the Asian Tiger mosquito, Aedes albopictus, reveals insights into its biology, genetics, and evolution.</title>
        <authorList>
            <person name="Chen X.G."/>
            <person name="Jiang X."/>
            <person name="Gu J."/>
            <person name="Xu M."/>
            <person name="Wu Y."/>
            <person name="Deng Y."/>
            <person name="Zhang C."/>
            <person name="Bonizzoni M."/>
            <person name="Dermauw W."/>
            <person name="Vontas J."/>
            <person name="Armbruster P."/>
            <person name="Huang X."/>
            <person name="Yang Y."/>
            <person name="Zhang H."/>
            <person name="He W."/>
            <person name="Peng H."/>
            <person name="Liu Y."/>
            <person name="Wu K."/>
            <person name="Chen J."/>
            <person name="Lirakis M."/>
            <person name="Topalis P."/>
            <person name="Van Leeuwen T."/>
            <person name="Hall A.B."/>
            <person name="Jiang X."/>
            <person name="Thorpe C."/>
            <person name="Mueller R.L."/>
            <person name="Sun C."/>
            <person name="Waterhouse R.M."/>
            <person name="Yan G."/>
            <person name="Tu Z.J."/>
            <person name="Fang X."/>
            <person name="James A.A."/>
        </authorList>
    </citation>
    <scope>NUCLEOTIDE SEQUENCE [LARGE SCALE GENOMIC DNA]</scope>
    <source>
        <strain evidence="5">Foshan</strain>
    </source>
</reference>
<comment type="function">
    <text evidence="1">Essential component of the TIM23 complex, a complex that mediates the translocation of transit peptide-containing proteins across the mitochondrial inner membrane.</text>
</comment>
<dbReference type="Pfam" id="PF03031">
    <property type="entry name" value="NIF"/>
    <property type="match status" value="1"/>
</dbReference>
<reference evidence="4" key="2">
    <citation type="submission" date="2025-05" db="UniProtKB">
        <authorList>
            <consortium name="EnsemblMetazoa"/>
        </authorList>
    </citation>
    <scope>IDENTIFICATION</scope>
    <source>
        <strain evidence="4">Foshan</strain>
    </source>
</reference>
<comment type="similarity">
    <text evidence="1">Belongs to the TIM50 family.</text>
</comment>
<accession>A0ABM1XUJ3</accession>
<dbReference type="InterPro" id="IPR023214">
    <property type="entry name" value="HAD_sf"/>
</dbReference>
<dbReference type="InterPro" id="IPR036412">
    <property type="entry name" value="HAD-like_sf"/>
</dbReference>
<evidence type="ECO:0000256" key="1">
    <source>
        <dbReference type="RuleBase" id="RU365079"/>
    </source>
</evidence>
<dbReference type="SMART" id="SM00577">
    <property type="entry name" value="CPDc"/>
    <property type="match status" value="1"/>
</dbReference>
<dbReference type="CDD" id="cd07521">
    <property type="entry name" value="HAD_FCP1-like"/>
    <property type="match status" value="1"/>
</dbReference>
<keyword evidence="5" id="KW-1185">Reference proteome</keyword>
<feature type="compositionally biased region" description="Basic and acidic residues" evidence="2">
    <location>
        <begin position="390"/>
        <end position="405"/>
    </location>
</feature>
<feature type="compositionally biased region" description="Basic and acidic residues" evidence="2">
    <location>
        <begin position="116"/>
        <end position="129"/>
    </location>
</feature>
<feature type="region of interest" description="Disordered" evidence="2">
    <location>
        <begin position="390"/>
        <end position="422"/>
    </location>
</feature>
<keyword evidence="1" id="KW-0472">Membrane</keyword>
<evidence type="ECO:0000256" key="2">
    <source>
        <dbReference type="SAM" id="MobiDB-lite"/>
    </source>
</evidence>
<feature type="transmembrane region" description="Helical" evidence="1">
    <location>
        <begin position="139"/>
        <end position="161"/>
    </location>
</feature>
<evidence type="ECO:0000313" key="4">
    <source>
        <dbReference type="EnsemblMetazoa" id="AALFPA23_002994.P3132"/>
    </source>
</evidence>
<dbReference type="RefSeq" id="XP_019545151.3">
    <property type="nucleotide sequence ID" value="XM_019689606.3"/>
</dbReference>
<keyword evidence="1" id="KW-0811">Translocation</keyword>
<comment type="subunit">
    <text evidence="1">Component of the TIM23 complex.</text>
</comment>
<keyword evidence="1" id="KW-0812">Transmembrane</keyword>
<keyword evidence="1" id="KW-0813">Transport</keyword>
<keyword evidence="1" id="KW-0653">Protein transport</keyword>
<proteinExistence type="inferred from homology"/>
<feature type="domain" description="FCP1 homology" evidence="3">
    <location>
        <begin position="216"/>
        <end position="359"/>
    </location>
</feature>
<dbReference type="Gene3D" id="3.40.50.1000">
    <property type="entry name" value="HAD superfamily/HAD-like"/>
    <property type="match status" value="1"/>
</dbReference>
<dbReference type="InterPro" id="IPR050365">
    <property type="entry name" value="TIM50"/>
</dbReference>
<dbReference type="SUPFAM" id="SSF56784">
    <property type="entry name" value="HAD-like"/>
    <property type="match status" value="1"/>
</dbReference>
<dbReference type="InterPro" id="IPR004274">
    <property type="entry name" value="FCP1_dom"/>
</dbReference>
<dbReference type="GeneID" id="109415679"/>
<dbReference type="PROSITE" id="PS50969">
    <property type="entry name" value="FCP1"/>
    <property type="match status" value="1"/>
</dbReference>
<name>A0ABM1XUJ3_AEDAL</name>
<comment type="subcellular location">
    <subcellularLocation>
        <location evidence="1">Mitochondrion inner membrane</location>
        <topology evidence="1">Single-pass membrane protein</topology>
    </subcellularLocation>
</comment>
<dbReference type="EnsemblMetazoa" id="AALFPA23_002994.R3132">
    <property type="protein sequence ID" value="AALFPA23_002994.P3132"/>
    <property type="gene ID" value="AALFPA23_002994"/>
</dbReference>
<keyword evidence="1" id="KW-1133">Transmembrane helix</keyword>
<keyword evidence="1" id="KW-0809">Transit peptide</keyword>
<dbReference type="PANTHER" id="PTHR12210">
    <property type="entry name" value="DULLARD PROTEIN PHOSPHATASE"/>
    <property type="match status" value="1"/>
</dbReference>
<sequence>MLHRNLLQLSRLVKVSNSQVCPLVAASFARRYSFNQNSQLLWLRQQQQQQPPKEPLVCCGAAPAGQRFLHLTQTALCSKSEVKSSSSAQAAGAAPQLLSKLFPQTAVENEQAEQAQEQKRKEEEEAKKEKESSWKRMKFGFVLFGVSVTAFSVYTVFIFGAPDRDPEGNVIEDEFTQLPTVQQYFKRLWKSMTYYQKMIQEPSREKLLPDPLKYPYIQPPYTLVLEMKDVLVHPDWTYQTGWRFKKRPGIDKFLESLARHFEIVIYTADQGMTVFPILDALDPHGYIMYRLVRDATHFVDGHHVKNLDNLNRDLRKVIVIDWDPNSTKLHPENTFNIPRWSGNDDDTTLLDLLSFLMTIASSEVDDVREVMTHYKQFENPLAQFRENQRRLAEQMAEKEQEEKQRAKPAVQKWRPSFLGSSR</sequence>
<evidence type="ECO:0000259" key="3">
    <source>
        <dbReference type="PROSITE" id="PS50969"/>
    </source>
</evidence>
<organism evidence="4 5">
    <name type="scientific">Aedes albopictus</name>
    <name type="common">Asian tiger mosquito</name>
    <name type="synonym">Stegomyia albopicta</name>
    <dbReference type="NCBI Taxonomy" id="7160"/>
    <lineage>
        <taxon>Eukaryota</taxon>
        <taxon>Metazoa</taxon>
        <taxon>Ecdysozoa</taxon>
        <taxon>Arthropoda</taxon>
        <taxon>Hexapoda</taxon>
        <taxon>Insecta</taxon>
        <taxon>Pterygota</taxon>
        <taxon>Neoptera</taxon>
        <taxon>Endopterygota</taxon>
        <taxon>Diptera</taxon>
        <taxon>Nematocera</taxon>
        <taxon>Culicoidea</taxon>
        <taxon>Culicidae</taxon>
        <taxon>Culicinae</taxon>
        <taxon>Aedini</taxon>
        <taxon>Aedes</taxon>
        <taxon>Stegomyia</taxon>
    </lineage>
</organism>